<proteinExistence type="predicted"/>
<dbReference type="SUPFAM" id="SSF52129">
    <property type="entry name" value="Caspase-like"/>
    <property type="match status" value="1"/>
</dbReference>
<dbReference type="Pfam" id="PF19953">
    <property type="entry name" value="EACC1"/>
    <property type="match status" value="1"/>
</dbReference>
<dbReference type="InterPro" id="IPR029030">
    <property type="entry name" value="Caspase-like_dom_sf"/>
</dbReference>
<accession>A0ABV8IK11</accession>
<protein>
    <submittedName>
        <fullName evidence="2">Uncharacterized protein</fullName>
    </submittedName>
</protein>
<gene>
    <name evidence="2" type="ORF">ACFO0C_00535</name>
</gene>
<evidence type="ECO:0000313" key="2">
    <source>
        <dbReference type="EMBL" id="MFC4063400.1"/>
    </source>
</evidence>
<sequence length="527" mass="56078">MIEFALLLPPDADQADADSLRAWLRADPDLRGRLHADESYPPSAGAMGDAASIVVTLDSVASSPALARALLGWMRARPDPPVLTVSTGNGWEARLDPGSAVAGIASRLSTALAEAAGPPIMTRPDPSWPDPAGLPQQQPRVPRQPGPRDPRPVPPPRSGSEEVGRSGPQQGSPRGPQQTSPPRVHLPDRAGSTAILIGVSDYTDPALSGLSTVQRGLRALADALTDPARSGFAADRCLILHNPGLHEVSRAIAEAGHTATDTVLVYFAGHLIVDEGETFLAMHDTDPARLRWSALPIDDLRRELERSTARHRLLVLDGALSAAAGSDSTRQALAHIEIDRGEVLVIASGSRPASEAATGVGTAFSGALLDSGLRPFPAGPSLLGLQEVYRGLQPRLSGPDDLLYLKSHDRDRVGLLRNGKPPDHWVLPGPGYPTSAVNTALPARMPRFVSFAEARRRLASAWRSAVVAVRDVLDLSLPDRKSAHAAADRAVDASWARLEDQFDQLTREIGPPFDADDDRSRGPHDRP</sequence>
<feature type="region of interest" description="Disordered" evidence="1">
    <location>
        <begin position="504"/>
        <end position="527"/>
    </location>
</feature>
<feature type="compositionally biased region" description="Basic and acidic residues" evidence="1">
    <location>
        <begin position="518"/>
        <end position="527"/>
    </location>
</feature>
<keyword evidence="3" id="KW-1185">Reference proteome</keyword>
<evidence type="ECO:0000313" key="3">
    <source>
        <dbReference type="Proteomes" id="UP001595867"/>
    </source>
</evidence>
<feature type="region of interest" description="Disordered" evidence="1">
    <location>
        <begin position="117"/>
        <end position="188"/>
    </location>
</feature>
<dbReference type="RefSeq" id="WP_378064407.1">
    <property type="nucleotide sequence ID" value="NZ_JBHSBL010000002.1"/>
</dbReference>
<dbReference type="EMBL" id="JBHSBL010000002">
    <property type="protein sequence ID" value="MFC4063400.1"/>
    <property type="molecule type" value="Genomic_DNA"/>
</dbReference>
<dbReference type="NCBIfam" id="NF047832">
    <property type="entry name" value="caspase_w_EACC1"/>
    <property type="match status" value="1"/>
</dbReference>
<organism evidence="2 3">
    <name type="scientific">Actinoplanes subglobosus</name>
    <dbReference type="NCBI Taxonomy" id="1547892"/>
    <lineage>
        <taxon>Bacteria</taxon>
        <taxon>Bacillati</taxon>
        <taxon>Actinomycetota</taxon>
        <taxon>Actinomycetes</taxon>
        <taxon>Micromonosporales</taxon>
        <taxon>Micromonosporaceae</taxon>
        <taxon>Actinoplanes</taxon>
    </lineage>
</organism>
<reference evidence="3" key="1">
    <citation type="journal article" date="2019" name="Int. J. Syst. Evol. Microbiol.">
        <title>The Global Catalogue of Microorganisms (GCM) 10K type strain sequencing project: providing services to taxonomists for standard genome sequencing and annotation.</title>
        <authorList>
            <consortium name="The Broad Institute Genomics Platform"/>
            <consortium name="The Broad Institute Genome Sequencing Center for Infectious Disease"/>
            <person name="Wu L."/>
            <person name="Ma J."/>
        </authorList>
    </citation>
    <scope>NUCLEOTIDE SEQUENCE [LARGE SCALE GENOMIC DNA]</scope>
    <source>
        <strain evidence="3">TBRC 5832</strain>
    </source>
</reference>
<dbReference type="Proteomes" id="UP001595867">
    <property type="component" value="Unassembled WGS sequence"/>
</dbReference>
<dbReference type="Gene3D" id="3.40.50.1460">
    <property type="match status" value="1"/>
</dbReference>
<comment type="caution">
    <text evidence="2">The sequence shown here is derived from an EMBL/GenBank/DDBJ whole genome shotgun (WGS) entry which is preliminary data.</text>
</comment>
<name>A0ABV8IK11_9ACTN</name>
<feature type="compositionally biased region" description="Low complexity" evidence="1">
    <location>
        <begin position="165"/>
        <end position="183"/>
    </location>
</feature>
<evidence type="ECO:0000256" key="1">
    <source>
        <dbReference type="SAM" id="MobiDB-lite"/>
    </source>
</evidence>
<dbReference type="InterPro" id="IPR045428">
    <property type="entry name" value="EACC1"/>
</dbReference>